<gene>
    <name evidence="1" type="ORF">ElyMa_000814300</name>
</gene>
<reference evidence="1 2" key="1">
    <citation type="journal article" date="2021" name="Elife">
        <title>Chloroplast acquisition without the gene transfer in kleptoplastic sea slugs, Plakobranchus ocellatus.</title>
        <authorList>
            <person name="Maeda T."/>
            <person name="Takahashi S."/>
            <person name="Yoshida T."/>
            <person name="Shimamura S."/>
            <person name="Takaki Y."/>
            <person name="Nagai Y."/>
            <person name="Toyoda A."/>
            <person name="Suzuki Y."/>
            <person name="Arimoto A."/>
            <person name="Ishii H."/>
            <person name="Satoh N."/>
            <person name="Nishiyama T."/>
            <person name="Hasebe M."/>
            <person name="Maruyama T."/>
            <person name="Minagawa J."/>
            <person name="Obokata J."/>
            <person name="Shigenobu S."/>
        </authorList>
    </citation>
    <scope>NUCLEOTIDE SEQUENCE [LARGE SCALE GENOMIC DNA]</scope>
</reference>
<dbReference type="GO" id="GO:0003676">
    <property type="term" value="F:nucleic acid binding"/>
    <property type="evidence" value="ECO:0007669"/>
    <property type="project" value="InterPro"/>
</dbReference>
<dbReference type="InterPro" id="IPR052709">
    <property type="entry name" value="Transposase-MT_Hybrid"/>
</dbReference>
<keyword evidence="1" id="KW-0347">Helicase</keyword>
<accession>A0AAV4GYT4</accession>
<dbReference type="Gene3D" id="3.30.420.10">
    <property type="entry name" value="Ribonuclease H-like superfamily/Ribonuclease H"/>
    <property type="match status" value="1"/>
</dbReference>
<proteinExistence type="predicted"/>
<name>A0AAV4GYT4_9GAST</name>
<sequence>MSRSRVYQWCAWFGEGRTSLDDEFKSSRPKSSTNEEKTTRVHELIKCDRSMKIREIALKLEIPNSTVHEIVHDTLVYRKVSARWVPKMVTEDHKLQSVEISQPLLLRCQQDNGDEDVMHIGMGRSGDFRAKNNLFDNMIIGDETEVHLNTGETKPDSMTWKHPSSLVIKKFKVQRSAAIVMATMFWDAKGVILSDISLQAVSLFCKRLINDCIDSHAVFNIKYFGFAGVRILRSRYGVTCFLGLTATATRSTARDVAHHLNVGDDHSATVRGTAVPRNLVLSVSRDELRDEALINLLQGERFRTCPSIIIYCSRREQTTRVATLIRTSMQTEVDLASECPLS</sequence>
<keyword evidence="1" id="KW-0067">ATP-binding</keyword>
<keyword evidence="1" id="KW-0547">Nucleotide-binding</keyword>
<dbReference type="EMBL" id="BMAT01001684">
    <property type="protein sequence ID" value="GFR90310.1"/>
    <property type="molecule type" value="Genomic_DNA"/>
</dbReference>
<protein>
    <submittedName>
        <fullName evidence="1">ATP-dependent DNA helicase Q4</fullName>
    </submittedName>
</protein>
<dbReference type="PANTHER" id="PTHR46060">
    <property type="entry name" value="MARINER MOS1 TRANSPOSASE-LIKE PROTEIN"/>
    <property type="match status" value="1"/>
</dbReference>
<evidence type="ECO:0000313" key="2">
    <source>
        <dbReference type="Proteomes" id="UP000762676"/>
    </source>
</evidence>
<dbReference type="InterPro" id="IPR036397">
    <property type="entry name" value="RNaseH_sf"/>
</dbReference>
<dbReference type="InterPro" id="IPR027417">
    <property type="entry name" value="P-loop_NTPase"/>
</dbReference>
<dbReference type="Gene3D" id="3.40.50.300">
    <property type="entry name" value="P-loop containing nucleotide triphosphate hydrolases"/>
    <property type="match status" value="1"/>
</dbReference>
<dbReference type="PANTHER" id="PTHR46060:SF1">
    <property type="entry name" value="MARINER MOS1 TRANSPOSASE-LIKE PROTEIN"/>
    <property type="match status" value="1"/>
</dbReference>
<comment type="caution">
    <text evidence="1">The sequence shown here is derived from an EMBL/GenBank/DDBJ whole genome shotgun (WGS) entry which is preliminary data.</text>
</comment>
<organism evidence="1 2">
    <name type="scientific">Elysia marginata</name>
    <dbReference type="NCBI Taxonomy" id="1093978"/>
    <lineage>
        <taxon>Eukaryota</taxon>
        <taxon>Metazoa</taxon>
        <taxon>Spiralia</taxon>
        <taxon>Lophotrochozoa</taxon>
        <taxon>Mollusca</taxon>
        <taxon>Gastropoda</taxon>
        <taxon>Heterobranchia</taxon>
        <taxon>Euthyneura</taxon>
        <taxon>Panpulmonata</taxon>
        <taxon>Sacoglossa</taxon>
        <taxon>Placobranchoidea</taxon>
        <taxon>Plakobranchidae</taxon>
        <taxon>Elysia</taxon>
    </lineage>
</organism>
<dbReference type="AlphaFoldDB" id="A0AAV4GYT4"/>
<evidence type="ECO:0000313" key="1">
    <source>
        <dbReference type="EMBL" id="GFR90310.1"/>
    </source>
</evidence>
<keyword evidence="1" id="KW-0378">Hydrolase</keyword>
<keyword evidence="2" id="KW-1185">Reference proteome</keyword>
<dbReference type="Proteomes" id="UP000762676">
    <property type="component" value="Unassembled WGS sequence"/>
</dbReference>
<dbReference type="GO" id="GO:0004386">
    <property type="term" value="F:helicase activity"/>
    <property type="evidence" value="ECO:0007669"/>
    <property type="project" value="UniProtKB-KW"/>
</dbReference>